<dbReference type="Proteomes" id="UP001549313">
    <property type="component" value="Unassembled WGS sequence"/>
</dbReference>
<keyword evidence="3" id="KW-1185">Reference proteome</keyword>
<feature type="compositionally biased region" description="Low complexity" evidence="1">
    <location>
        <begin position="86"/>
        <end position="100"/>
    </location>
</feature>
<feature type="region of interest" description="Disordered" evidence="1">
    <location>
        <begin position="157"/>
        <end position="194"/>
    </location>
</feature>
<reference evidence="2 3" key="1">
    <citation type="submission" date="2024-06" db="EMBL/GenBank/DDBJ databases">
        <title>Sorghum-associated microbial communities from plants grown in Nebraska, USA.</title>
        <authorList>
            <person name="Schachtman D."/>
        </authorList>
    </citation>
    <scope>NUCLEOTIDE SEQUENCE [LARGE SCALE GENOMIC DNA]</scope>
    <source>
        <strain evidence="2 3">2814</strain>
    </source>
</reference>
<proteinExistence type="predicted"/>
<sequence length="194" mass="20807">MTDIAEAPATAVESLIKEEGNTPSPTAFDMDAEIEAEIAAGPPDLSRMARVALAWLNRAVSAGRAAEAASWMRTWRALKVAAAEMEAETTTPLETKATTKPSPPEPMQAFAVFARDVECIARDVADLDRTDHGAVRRMKRRFETLDRRAVALGLPPFKPAGSVGRISDDSDPIFSPSPPPFTGEDKGPTPHAGR</sequence>
<dbReference type="EMBL" id="JBEPTF010000002">
    <property type="protein sequence ID" value="MET4683807.1"/>
    <property type="molecule type" value="Genomic_DNA"/>
</dbReference>
<comment type="caution">
    <text evidence="2">The sequence shown here is derived from an EMBL/GenBank/DDBJ whole genome shotgun (WGS) entry which is preliminary data.</text>
</comment>
<evidence type="ECO:0000313" key="3">
    <source>
        <dbReference type="Proteomes" id="UP001549313"/>
    </source>
</evidence>
<name>A0ABV2RB75_9CAUL</name>
<evidence type="ECO:0000256" key="1">
    <source>
        <dbReference type="SAM" id="MobiDB-lite"/>
    </source>
</evidence>
<feature type="region of interest" description="Disordered" evidence="1">
    <location>
        <begin position="86"/>
        <end position="105"/>
    </location>
</feature>
<dbReference type="RefSeq" id="WP_354088760.1">
    <property type="nucleotide sequence ID" value="NZ_JBEPTF010000002.1"/>
</dbReference>
<gene>
    <name evidence="2" type="ORF">ABIE19_001737</name>
</gene>
<organism evidence="2 3">
    <name type="scientific">Brevundimonas faecalis</name>
    <dbReference type="NCBI Taxonomy" id="947378"/>
    <lineage>
        <taxon>Bacteria</taxon>
        <taxon>Pseudomonadati</taxon>
        <taxon>Pseudomonadota</taxon>
        <taxon>Alphaproteobacteria</taxon>
        <taxon>Caulobacterales</taxon>
        <taxon>Caulobacteraceae</taxon>
        <taxon>Brevundimonas</taxon>
    </lineage>
</organism>
<protein>
    <submittedName>
        <fullName evidence="2">Uncharacterized protein</fullName>
    </submittedName>
</protein>
<accession>A0ABV2RB75</accession>
<evidence type="ECO:0000313" key="2">
    <source>
        <dbReference type="EMBL" id="MET4683807.1"/>
    </source>
</evidence>